<keyword evidence="2" id="KW-1185">Reference proteome</keyword>
<sequence>MLLRACRSLAEAAREGAPDFRERLEGVMPLAAAAPKDELTAAANLLVDTAAEVLPERGGWLAALAGALAGRGADADGIPLVARLGGVAAGAMAFAEAWDGRPPPAAAGPAPRIWERTRALMGDRAMISMQCWYALPRFAQGALALLLHSPATRAAVADFDEAVDRAVVHCDALRDVQELRRVLDGESLLVLHRPSRRGWTVTMRGVTDNFQLHTLLAGLLVGVEMPGRAPHPGWVAAFGDADSAPALPPVEGWWDLADAHGETVWNEGVPADIPLLGDTRVLVLDPPSRQRTWEAGRRHPEVSGLLELEAAYHPDDLLAWWPALKPPTGGG</sequence>
<name>A0A3N1DA93_9ACTN</name>
<evidence type="ECO:0000313" key="2">
    <source>
        <dbReference type="Proteomes" id="UP000272400"/>
    </source>
</evidence>
<dbReference type="AlphaFoldDB" id="A0A3N1DA93"/>
<proteinExistence type="predicted"/>
<organism evidence="1 2">
    <name type="scientific">Actinocorallia herbida</name>
    <dbReference type="NCBI Taxonomy" id="58109"/>
    <lineage>
        <taxon>Bacteria</taxon>
        <taxon>Bacillati</taxon>
        <taxon>Actinomycetota</taxon>
        <taxon>Actinomycetes</taxon>
        <taxon>Streptosporangiales</taxon>
        <taxon>Thermomonosporaceae</taxon>
        <taxon>Actinocorallia</taxon>
    </lineage>
</organism>
<protein>
    <submittedName>
        <fullName evidence="1">Uncharacterized protein</fullName>
    </submittedName>
</protein>
<dbReference type="EMBL" id="RJKE01000001">
    <property type="protein sequence ID" value="ROO90437.1"/>
    <property type="molecule type" value="Genomic_DNA"/>
</dbReference>
<reference evidence="1 2" key="1">
    <citation type="submission" date="2018-11" db="EMBL/GenBank/DDBJ databases">
        <title>Sequencing the genomes of 1000 actinobacteria strains.</title>
        <authorList>
            <person name="Klenk H.-P."/>
        </authorList>
    </citation>
    <scope>NUCLEOTIDE SEQUENCE [LARGE SCALE GENOMIC DNA]</scope>
    <source>
        <strain evidence="1 2">DSM 44254</strain>
    </source>
</reference>
<evidence type="ECO:0000313" key="1">
    <source>
        <dbReference type="EMBL" id="ROO90437.1"/>
    </source>
</evidence>
<dbReference type="Proteomes" id="UP000272400">
    <property type="component" value="Unassembled WGS sequence"/>
</dbReference>
<dbReference type="RefSeq" id="WP_123669388.1">
    <property type="nucleotide sequence ID" value="NZ_RJKE01000001.1"/>
</dbReference>
<gene>
    <name evidence="1" type="ORF">EDD29_8162</name>
</gene>
<comment type="caution">
    <text evidence="1">The sequence shown here is derived from an EMBL/GenBank/DDBJ whole genome shotgun (WGS) entry which is preliminary data.</text>
</comment>
<dbReference type="OrthoDB" id="4308386at2"/>
<accession>A0A3N1DA93</accession>